<reference evidence="2" key="1">
    <citation type="submission" date="2018-05" db="EMBL/GenBank/DDBJ databases">
        <authorList>
            <person name="Lanie J.A."/>
            <person name="Ng W.-L."/>
            <person name="Kazmierczak K.M."/>
            <person name="Andrzejewski T.M."/>
            <person name="Davidsen T.M."/>
            <person name="Wayne K.J."/>
            <person name="Tettelin H."/>
            <person name="Glass J.I."/>
            <person name="Rusch D."/>
            <person name="Podicherti R."/>
            <person name="Tsui H.-C.T."/>
            <person name="Winkler M.E."/>
        </authorList>
    </citation>
    <scope>NUCLEOTIDE SEQUENCE</scope>
</reference>
<sequence>MITSNSYRVTKQTVLYNVTSLKQKMKWGYEMTGSEEKIRKNGHLYGHQRKKKKSSIPVNH</sequence>
<feature type="compositionally biased region" description="Basic residues" evidence="1">
    <location>
        <begin position="40"/>
        <end position="54"/>
    </location>
</feature>
<feature type="region of interest" description="Disordered" evidence="1">
    <location>
        <begin position="39"/>
        <end position="60"/>
    </location>
</feature>
<gene>
    <name evidence="2" type="ORF">METZ01_LOCUS97491</name>
</gene>
<dbReference type="EMBL" id="UINC01009997">
    <property type="protein sequence ID" value="SVA44637.1"/>
    <property type="molecule type" value="Genomic_DNA"/>
</dbReference>
<protein>
    <submittedName>
        <fullName evidence="2">Uncharacterized protein</fullName>
    </submittedName>
</protein>
<evidence type="ECO:0000256" key="1">
    <source>
        <dbReference type="SAM" id="MobiDB-lite"/>
    </source>
</evidence>
<proteinExistence type="predicted"/>
<name>A0A381VYD3_9ZZZZ</name>
<evidence type="ECO:0000313" key="2">
    <source>
        <dbReference type="EMBL" id="SVA44637.1"/>
    </source>
</evidence>
<dbReference type="AlphaFoldDB" id="A0A381VYD3"/>
<organism evidence="2">
    <name type="scientific">marine metagenome</name>
    <dbReference type="NCBI Taxonomy" id="408172"/>
    <lineage>
        <taxon>unclassified sequences</taxon>
        <taxon>metagenomes</taxon>
        <taxon>ecological metagenomes</taxon>
    </lineage>
</organism>
<accession>A0A381VYD3</accession>